<keyword evidence="5 10" id="KW-0548">Nucleotidyltransferase</keyword>
<dbReference type="PANTHER" id="PTHR39321:SF3">
    <property type="entry name" value="PHOSPHOPANTETHEINE ADENYLYLTRANSFERASE"/>
    <property type="match status" value="1"/>
</dbReference>
<reference evidence="12 13" key="1">
    <citation type="submission" date="2020-01" db="EMBL/GenBank/DDBJ databases">
        <authorList>
            <person name="Gulvik C.A."/>
            <person name="Batra D.G."/>
        </authorList>
    </citation>
    <scope>NUCLEOTIDE SEQUENCE [LARGE SCALE GENOMIC DNA]</scope>
    <source>
        <strain evidence="12 13">W9323</strain>
    </source>
</reference>
<dbReference type="NCBIfam" id="NF000841">
    <property type="entry name" value="PRK00071.1-4"/>
    <property type="match status" value="1"/>
</dbReference>
<evidence type="ECO:0000256" key="1">
    <source>
        <dbReference type="ARBA" id="ARBA00002324"/>
    </source>
</evidence>
<comment type="similarity">
    <text evidence="10">Belongs to the NadD family.</text>
</comment>
<evidence type="ECO:0000256" key="2">
    <source>
        <dbReference type="ARBA" id="ARBA00005019"/>
    </source>
</evidence>
<feature type="domain" description="Cytidyltransferase-like" evidence="11">
    <location>
        <begin position="5"/>
        <end position="168"/>
    </location>
</feature>
<dbReference type="InterPro" id="IPR004821">
    <property type="entry name" value="Cyt_trans-like"/>
</dbReference>
<evidence type="ECO:0000256" key="8">
    <source>
        <dbReference type="ARBA" id="ARBA00023027"/>
    </source>
</evidence>
<gene>
    <name evidence="10" type="primary">nadD</name>
    <name evidence="12" type="ORF">GXN76_11290</name>
</gene>
<sequence>MRVGIFGGTFDPIHIGHLIMADQAREGAELDEVWFVPAQAPPHKLQGPVASPEQRIAMVEKAIDHHPHFRVSGLEMERKGPSYTVDTVTTLTATYPEDQFFLIMGGDMVMNLPQWHRVEEIMEQVGVVGLGRPDTQLDWRALPQKIQDRLILIDQGVKIDLSSTYIREQMARGGSIRYLVPECVRLFIKENQVYEPQPVD</sequence>
<dbReference type="Pfam" id="PF01467">
    <property type="entry name" value="CTP_transf_like"/>
    <property type="match status" value="1"/>
</dbReference>
<comment type="catalytic activity">
    <reaction evidence="9 10">
        <text>nicotinate beta-D-ribonucleotide + ATP + H(+) = deamido-NAD(+) + diphosphate</text>
        <dbReference type="Rhea" id="RHEA:22860"/>
        <dbReference type="ChEBI" id="CHEBI:15378"/>
        <dbReference type="ChEBI" id="CHEBI:30616"/>
        <dbReference type="ChEBI" id="CHEBI:33019"/>
        <dbReference type="ChEBI" id="CHEBI:57502"/>
        <dbReference type="ChEBI" id="CHEBI:58437"/>
        <dbReference type="EC" id="2.7.7.18"/>
    </reaction>
</comment>
<dbReference type="EC" id="2.7.7.18" evidence="10"/>
<dbReference type="NCBIfam" id="NF000840">
    <property type="entry name" value="PRK00071.1-3"/>
    <property type="match status" value="1"/>
</dbReference>
<dbReference type="InterPro" id="IPR014729">
    <property type="entry name" value="Rossmann-like_a/b/a_fold"/>
</dbReference>
<dbReference type="EMBL" id="CP048104">
    <property type="protein sequence ID" value="QKG84998.1"/>
    <property type="molecule type" value="Genomic_DNA"/>
</dbReference>
<dbReference type="HAMAP" id="MF_00244">
    <property type="entry name" value="NaMN_adenylyltr"/>
    <property type="match status" value="1"/>
</dbReference>
<evidence type="ECO:0000256" key="5">
    <source>
        <dbReference type="ARBA" id="ARBA00022695"/>
    </source>
</evidence>
<dbReference type="UniPathway" id="UPA00253">
    <property type="reaction ID" value="UER00332"/>
</dbReference>
<protein>
    <recommendedName>
        <fullName evidence="10">Probable nicotinate-nucleotide adenylyltransferase</fullName>
        <ecNumber evidence="10">2.7.7.18</ecNumber>
    </recommendedName>
    <alternativeName>
        <fullName evidence="10">Deamido-NAD(+) diphosphorylase</fullName>
    </alternativeName>
    <alternativeName>
        <fullName evidence="10">Deamido-NAD(+) pyrophosphorylase</fullName>
    </alternativeName>
    <alternativeName>
        <fullName evidence="10">Nicotinate mononucleotide adenylyltransferase</fullName>
        <shortName evidence="10">NaMN adenylyltransferase</shortName>
    </alternativeName>
</protein>
<dbReference type="Gene3D" id="3.40.50.620">
    <property type="entry name" value="HUPs"/>
    <property type="match status" value="1"/>
</dbReference>
<comment type="pathway">
    <text evidence="2 10">Cofactor biosynthesis; NAD(+) biosynthesis; deamido-NAD(+) from nicotinate D-ribonucleotide: step 1/1.</text>
</comment>
<proteinExistence type="inferred from homology"/>
<keyword evidence="7 10" id="KW-0067">ATP-binding</keyword>
<keyword evidence="4 10" id="KW-0808">Transferase</keyword>
<dbReference type="GO" id="GO:0004515">
    <property type="term" value="F:nicotinate-nucleotide adenylyltransferase activity"/>
    <property type="evidence" value="ECO:0007669"/>
    <property type="project" value="UniProtKB-UniRule"/>
</dbReference>
<keyword evidence="3 10" id="KW-0662">Pyridine nucleotide biosynthesis</keyword>
<dbReference type="KEGG" id="kpul:GXN76_11290"/>
<dbReference type="InterPro" id="IPR005248">
    <property type="entry name" value="NadD/NMNAT"/>
</dbReference>
<name>A0A7D4CNR7_9BACL</name>
<evidence type="ECO:0000313" key="13">
    <source>
        <dbReference type="Proteomes" id="UP000503088"/>
    </source>
</evidence>
<dbReference type="RefSeq" id="WP_173223237.1">
    <property type="nucleotide sequence ID" value="NZ_CP048104.1"/>
</dbReference>
<dbReference type="Proteomes" id="UP000503088">
    <property type="component" value="Chromosome"/>
</dbReference>
<dbReference type="AlphaFoldDB" id="A0A7D4CNR7"/>
<evidence type="ECO:0000256" key="3">
    <source>
        <dbReference type="ARBA" id="ARBA00022642"/>
    </source>
</evidence>
<evidence type="ECO:0000256" key="6">
    <source>
        <dbReference type="ARBA" id="ARBA00022741"/>
    </source>
</evidence>
<dbReference type="CDD" id="cd02165">
    <property type="entry name" value="NMNAT"/>
    <property type="match status" value="1"/>
</dbReference>
<keyword evidence="13" id="KW-1185">Reference proteome</keyword>
<evidence type="ECO:0000256" key="9">
    <source>
        <dbReference type="ARBA" id="ARBA00048721"/>
    </source>
</evidence>
<keyword evidence="8 10" id="KW-0520">NAD</keyword>
<evidence type="ECO:0000256" key="4">
    <source>
        <dbReference type="ARBA" id="ARBA00022679"/>
    </source>
</evidence>
<dbReference type="NCBIfam" id="TIGR00482">
    <property type="entry name" value="nicotinate (nicotinamide) nucleotide adenylyltransferase"/>
    <property type="match status" value="1"/>
</dbReference>
<evidence type="ECO:0000256" key="7">
    <source>
        <dbReference type="ARBA" id="ARBA00022840"/>
    </source>
</evidence>
<accession>A0A7D4CNR7</accession>
<comment type="function">
    <text evidence="1 10">Catalyzes the reversible adenylation of nicotinate mononucleotide (NaMN) to nicotinic acid adenine dinucleotide (NaAD).</text>
</comment>
<dbReference type="GO" id="GO:0009435">
    <property type="term" value="P:NAD+ biosynthetic process"/>
    <property type="evidence" value="ECO:0007669"/>
    <property type="project" value="UniProtKB-UniRule"/>
</dbReference>
<evidence type="ECO:0000259" key="11">
    <source>
        <dbReference type="Pfam" id="PF01467"/>
    </source>
</evidence>
<evidence type="ECO:0000313" key="12">
    <source>
        <dbReference type="EMBL" id="QKG84998.1"/>
    </source>
</evidence>
<keyword evidence="6 10" id="KW-0547">Nucleotide-binding</keyword>
<dbReference type="NCBIfam" id="TIGR00125">
    <property type="entry name" value="cyt_tran_rel"/>
    <property type="match status" value="1"/>
</dbReference>
<dbReference type="SUPFAM" id="SSF52374">
    <property type="entry name" value="Nucleotidylyl transferase"/>
    <property type="match status" value="1"/>
</dbReference>
<dbReference type="GO" id="GO:0005524">
    <property type="term" value="F:ATP binding"/>
    <property type="evidence" value="ECO:0007669"/>
    <property type="project" value="UniProtKB-KW"/>
</dbReference>
<evidence type="ECO:0000256" key="10">
    <source>
        <dbReference type="HAMAP-Rule" id="MF_00244"/>
    </source>
</evidence>
<organism evidence="12 13">
    <name type="scientific">Kroppenstedtia pulmonis</name>
    <dbReference type="NCBI Taxonomy" id="1380685"/>
    <lineage>
        <taxon>Bacteria</taxon>
        <taxon>Bacillati</taxon>
        <taxon>Bacillota</taxon>
        <taxon>Bacilli</taxon>
        <taxon>Bacillales</taxon>
        <taxon>Thermoactinomycetaceae</taxon>
        <taxon>Kroppenstedtia</taxon>
    </lineage>
</organism>
<dbReference type="PANTHER" id="PTHR39321">
    <property type="entry name" value="NICOTINATE-NUCLEOTIDE ADENYLYLTRANSFERASE-RELATED"/>
    <property type="match status" value="1"/>
</dbReference>